<reference evidence="1 2" key="1">
    <citation type="journal article" date="2017" name="BMC Genomics">
        <title>Comparative genomic and phylogenomic analyses of the Bifidobacteriaceae family.</title>
        <authorList>
            <person name="Lugli G.A."/>
            <person name="Milani C."/>
            <person name="Turroni F."/>
            <person name="Duranti S."/>
            <person name="Mancabelli L."/>
            <person name="Mangifesta M."/>
            <person name="Ferrario C."/>
            <person name="Modesto M."/>
            <person name="Mattarelli P."/>
            <person name="Jiri K."/>
            <person name="van Sinderen D."/>
            <person name="Ventura M."/>
        </authorList>
    </citation>
    <scope>NUCLEOTIDE SEQUENCE [LARGE SCALE GENOMIC DNA]</scope>
    <source>
        <strain evidence="1 2">DSM 100201</strain>
    </source>
</reference>
<evidence type="ECO:0000313" key="2">
    <source>
        <dbReference type="Proteomes" id="UP000216444"/>
    </source>
</evidence>
<keyword evidence="2" id="KW-1185">Reference proteome</keyword>
<protein>
    <submittedName>
        <fullName evidence="1">Uncharacterized protein</fullName>
    </submittedName>
</protein>
<accession>A0A261FFS5</accession>
<dbReference type="EMBL" id="MWWV01000006">
    <property type="protein sequence ID" value="OZG57865.1"/>
    <property type="molecule type" value="Genomic_DNA"/>
</dbReference>
<dbReference type="Proteomes" id="UP000216444">
    <property type="component" value="Unassembled WGS sequence"/>
</dbReference>
<name>A0A261FFS5_9BIFI</name>
<dbReference type="RefSeq" id="WP_094663471.1">
    <property type="nucleotide sequence ID" value="NZ_MWWV01000006.1"/>
</dbReference>
<gene>
    <name evidence="1" type="ORF">BTIS_1106</name>
</gene>
<organism evidence="1 2">
    <name type="scientific">Bifidobacterium tissieri</name>
    <dbReference type="NCBI Taxonomy" id="1630162"/>
    <lineage>
        <taxon>Bacteria</taxon>
        <taxon>Bacillati</taxon>
        <taxon>Actinomycetota</taxon>
        <taxon>Actinomycetes</taxon>
        <taxon>Bifidobacteriales</taxon>
        <taxon>Bifidobacteriaceae</taxon>
        <taxon>Bifidobacterium</taxon>
    </lineage>
</organism>
<proteinExistence type="predicted"/>
<evidence type="ECO:0000313" key="1">
    <source>
        <dbReference type="EMBL" id="OZG57865.1"/>
    </source>
</evidence>
<comment type="caution">
    <text evidence="1">The sequence shown here is derived from an EMBL/GenBank/DDBJ whole genome shotgun (WGS) entry which is preliminary data.</text>
</comment>
<dbReference type="AlphaFoldDB" id="A0A261FFS5"/>
<sequence>MDEARRHKPLGGGLELANLWPAIPSGTRNGVTLTALGDGSYTTSGEFSTWATFEQFLTLEAGRYTIEWSSGLTSLNSWDLILQIAPAPSGDALIKPGTPATSLPAGMYRAQINVNSQSGIGRTITPILVKID</sequence>